<dbReference type="GO" id="GO:0016603">
    <property type="term" value="F:glutaminyl-peptide cyclotransferase activity"/>
    <property type="evidence" value="ECO:0007669"/>
    <property type="project" value="TreeGrafter"/>
</dbReference>
<dbReference type="InterPro" id="IPR007484">
    <property type="entry name" value="Peptidase_M28"/>
</dbReference>
<keyword evidence="1" id="KW-0808">Transferase</keyword>
<organism evidence="4">
    <name type="scientific">uncultured marine bacterium PPT_M2</name>
    <dbReference type="NCBI Taxonomy" id="1381397"/>
    <lineage>
        <taxon>Bacteria</taxon>
        <taxon>environmental samples</taxon>
    </lineage>
</organism>
<accession>A0A067XSQ4</accession>
<evidence type="ECO:0000256" key="1">
    <source>
        <dbReference type="ARBA" id="ARBA00022679"/>
    </source>
</evidence>
<dbReference type="AlphaFoldDB" id="A0A067XSQ4"/>
<protein>
    <submittedName>
        <fullName evidence="4">Peptidase M28</fullName>
    </submittedName>
</protein>
<feature type="domain" description="Peptidase M28" evidence="3">
    <location>
        <begin position="80"/>
        <end position="279"/>
    </location>
</feature>
<dbReference type="InterPro" id="IPR040234">
    <property type="entry name" value="QC/QCL"/>
</dbReference>
<keyword evidence="2" id="KW-0012">Acyltransferase</keyword>
<dbReference type="PANTHER" id="PTHR12283:SF6">
    <property type="entry name" value="GLUTAMINYL-PEPTIDE CYCLOTRANSFERASE-RELATED"/>
    <property type="match status" value="1"/>
</dbReference>
<dbReference type="EMBL" id="KC770996">
    <property type="protein sequence ID" value="AGT45837.1"/>
    <property type="molecule type" value="Genomic_DNA"/>
</dbReference>
<reference evidence="4" key="1">
    <citation type="submission" date="2013-03" db="EMBL/GenBank/DDBJ databases">
        <authorList>
            <person name="Tan H."/>
            <person name="Mooij M.J."/>
            <person name="Barret M."/>
            <person name="O'Gara F."/>
        </authorList>
    </citation>
    <scope>NUCLEOTIDE SEQUENCE</scope>
</reference>
<dbReference type="GO" id="GO:0008270">
    <property type="term" value="F:zinc ion binding"/>
    <property type="evidence" value="ECO:0007669"/>
    <property type="project" value="TreeGrafter"/>
</dbReference>
<dbReference type="Gene3D" id="3.40.630.10">
    <property type="entry name" value="Zn peptidases"/>
    <property type="match status" value="1"/>
</dbReference>
<proteinExistence type="predicted"/>
<dbReference type="PANTHER" id="PTHR12283">
    <property type="entry name" value="GLUTAMINYL-PEPTIDE CYCLOTRANSFERASE"/>
    <property type="match status" value="1"/>
</dbReference>
<gene>
    <name evidence="4" type="ORF">PPT_M2_29</name>
</gene>
<dbReference type="Pfam" id="PF04389">
    <property type="entry name" value="Peptidase_M28"/>
    <property type="match status" value="1"/>
</dbReference>
<name>A0A067XSQ4_9BACT</name>
<evidence type="ECO:0000259" key="3">
    <source>
        <dbReference type="Pfam" id="PF04389"/>
    </source>
</evidence>
<evidence type="ECO:0000313" key="4">
    <source>
        <dbReference type="EMBL" id="AGT45837.1"/>
    </source>
</evidence>
<sequence>MALLVCAATSASQRKASSVDGTLAYSHVERLVGFGPRPPGSPAIAKSQAYITDVLKKLGLQVEHQDFLANTPNGPVSMKNIVGKTQQSGNSVVMLASHYDTRVMTNASFVGANDGGSSTGLLLELARVLSQRRPAFAVWFVFFDGEEAQREWSETDSLYGSRYFVEKLKTDGQTQAIKAMVLMDMVGDRDLKLENDSSSTPKLMDLVRKSAIELGYSQYLAASQKGMVDDHVPFIRAGIPAVDLIDFDYGFNLWHTPNDTLDKISPRSLKIVGDIVIRTVENLGQKP</sequence>
<dbReference type="SUPFAM" id="SSF53187">
    <property type="entry name" value="Zn-dependent exopeptidases"/>
    <property type="match status" value="1"/>
</dbReference>
<evidence type="ECO:0000256" key="2">
    <source>
        <dbReference type="ARBA" id="ARBA00023315"/>
    </source>
</evidence>